<dbReference type="InterPro" id="IPR001611">
    <property type="entry name" value="Leu-rich_rpt"/>
</dbReference>
<dbReference type="Pfam" id="PF00560">
    <property type="entry name" value="LRR_1"/>
    <property type="match status" value="1"/>
</dbReference>
<dbReference type="SMART" id="SM00369">
    <property type="entry name" value="LRR_TYP"/>
    <property type="match status" value="5"/>
</dbReference>
<sequence>MNTVNPKIITKEEIAERFDMSPYDVFSCLDHERIIFYDGDATIAGDLSTDWTRATLEALGEDPDTDPVLVMVNGNLTVEGDIVIGEYHPLILVMGNVYCDVLQSADEMIHITGDAHIKYAFYGYYNDGSITIDGKTYVPYVLNSDHHSSITPVGAILINTYGDRDDFFEYDYTEEVLKEVLVPACYNAKGNFDAWNFIDILKTDQSPFKEGAKPTRIVFEEELERITSGNVDEIFELNWSEKKVKEFPASITRLKNLKKLDLSKNKLSEIPAIIGELKNLEELILKNNDIRTISEAIGNCKNLRVLDLNANHHLEAFPDAIGDLESLQVLKIDYIAAPLPESMSRLDKLEEISMYQCYKNRDIPASFPEVLTRLKNLKRWDFRDNTIRVLPESILNIQMLEEFRWTDGLTQNHLHNVPFPDFTRFTNLKKLVISKKFNAWKEVVFNIPTLEHLAIDRNKEEKEYFDQDTIDIWTSMLADSDEATREHIQWMLNNKQVEPKGRFSTLISAGMKWEELQDIHKLQNLKYLDLSFNDLTKLPDTFYQLQRLEYVDLRYNKFPEEIQTQINQAFPNTQIRWKS</sequence>
<dbReference type="InterPro" id="IPR032675">
    <property type="entry name" value="LRR_dom_sf"/>
</dbReference>
<dbReference type="PROSITE" id="PS51450">
    <property type="entry name" value="LRR"/>
    <property type="match status" value="2"/>
</dbReference>
<keyword evidence="5" id="KW-1185">Reference proteome</keyword>
<dbReference type="SMART" id="SM00365">
    <property type="entry name" value="LRR_SD22"/>
    <property type="match status" value="4"/>
</dbReference>
<evidence type="ECO:0000256" key="1">
    <source>
        <dbReference type="ARBA" id="ARBA00022614"/>
    </source>
</evidence>
<dbReference type="PRINTS" id="PR00019">
    <property type="entry name" value="LEURICHRPT"/>
</dbReference>
<evidence type="ECO:0000259" key="3">
    <source>
        <dbReference type="Pfam" id="PF23598"/>
    </source>
</evidence>
<dbReference type="EMBL" id="JAGHKO010000004">
    <property type="protein sequence ID" value="MBO9202445.1"/>
    <property type="molecule type" value="Genomic_DNA"/>
</dbReference>
<dbReference type="SUPFAM" id="SSF52058">
    <property type="entry name" value="L domain-like"/>
    <property type="match status" value="1"/>
</dbReference>
<dbReference type="SMART" id="SM00364">
    <property type="entry name" value="LRR_BAC"/>
    <property type="match status" value="3"/>
</dbReference>
<comment type="caution">
    <text evidence="4">The sequence shown here is derived from an EMBL/GenBank/DDBJ whole genome shotgun (WGS) entry which is preliminary data.</text>
</comment>
<protein>
    <submittedName>
        <fullName evidence="4">Leucine-rich repeat domain-containing protein</fullName>
    </submittedName>
</protein>
<keyword evidence="1" id="KW-0433">Leucine-rich repeat</keyword>
<gene>
    <name evidence="4" type="ORF">J7I42_19315</name>
</gene>
<accession>A0ABS3YWZ6</accession>
<dbReference type="PANTHER" id="PTHR48051">
    <property type="match status" value="1"/>
</dbReference>
<proteinExistence type="predicted"/>
<dbReference type="Proteomes" id="UP000677244">
    <property type="component" value="Unassembled WGS sequence"/>
</dbReference>
<evidence type="ECO:0000313" key="5">
    <source>
        <dbReference type="Proteomes" id="UP000677244"/>
    </source>
</evidence>
<dbReference type="Pfam" id="PF23598">
    <property type="entry name" value="LRR_14"/>
    <property type="match status" value="1"/>
</dbReference>
<reference evidence="4 5" key="1">
    <citation type="submission" date="2021-03" db="EMBL/GenBank/DDBJ databases">
        <title>Assistant Professor.</title>
        <authorList>
            <person name="Huq M.A."/>
        </authorList>
    </citation>
    <scope>NUCLEOTIDE SEQUENCE [LARGE SCALE GENOMIC DNA]</scope>
    <source>
        <strain evidence="4 5">MAH-29</strain>
    </source>
</reference>
<keyword evidence="2" id="KW-0677">Repeat</keyword>
<dbReference type="PANTHER" id="PTHR48051:SF52">
    <property type="entry name" value="LEUCINE-RICH REPEAT PROTEIN 1"/>
    <property type="match status" value="1"/>
</dbReference>
<dbReference type="InterPro" id="IPR055414">
    <property type="entry name" value="LRR_R13L4/SHOC2-like"/>
</dbReference>
<dbReference type="InterPro" id="IPR003591">
    <property type="entry name" value="Leu-rich_rpt_typical-subtyp"/>
</dbReference>
<dbReference type="RefSeq" id="WP_209140491.1">
    <property type="nucleotide sequence ID" value="NZ_JAGHKO010000004.1"/>
</dbReference>
<organism evidence="4 5">
    <name type="scientific">Niastella soli</name>
    <dbReference type="NCBI Taxonomy" id="2821487"/>
    <lineage>
        <taxon>Bacteria</taxon>
        <taxon>Pseudomonadati</taxon>
        <taxon>Bacteroidota</taxon>
        <taxon>Chitinophagia</taxon>
        <taxon>Chitinophagales</taxon>
        <taxon>Chitinophagaceae</taxon>
        <taxon>Niastella</taxon>
    </lineage>
</organism>
<evidence type="ECO:0000256" key="2">
    <source>
        <dbReference type="ARBA" id="ARBA00022737"/>
    </source>
</evidence>
<name>A0ABS3YWZ6_9BACT</name>
<dbReference type="Gene3D" id="3.80.10.10">
    <property type="entry name" value="Ribonuclease Inhibitor"/>
    <property type="match status" value="3"/>
</dbReference>
<dbReference type="Pfam" id="PF13855">
    <property type="entry name" value="LRR_8"/>
    <property type="match status" value="1"/>
</dbReference>
<evidence type="ECO:0000313" key="4">
    <source>
        <dbReference type="EMBL" id="MBO9202445.1"/>
    </source>
</evidence>
<dbReference type="InterPro" id="IPR050216">
    <property type="entry name" value="LRR_domain-containing"/>
</dbReference>
<feature type="domain" description="Disease resistance R13L4/SHOC-2-like LRR" evidence="3">
    <location>
        <begin position="283"/>
        <end position="456"/>
    </location>
</feature>